<dbReference type="InterPro" id="IPR006656">
    <property type="entry name" value="Mopterin_OxRdtase"/>
</dbReference>
<dbReference type="GO" id="GO:0051539">
    <property type="term" value="F:4 iron, 4 sulfur cluster binding"/>
    <property type="evidence" value="ECO:0007669"/>
    <property type="project" value="UniProtKB-KW"/>
</dbReference>
<dbReference type="Gene3D" id="3.40.228.10">
    <property type="entry name" value="Dimethylsulfoxide Reductase, domain 2"/>
    <property type="match status" value="1"/>
</dbReference>
<dbReference type="EMBL" id="CP001848">
    <property type="protein sequence ID" value="ADB18736.1"/>
    <property type="molecule type" value="Genomic_DNA"/>
</dbReference>
<keyword evidence="5" id="KW-0500">Molybdenum</keyword>
<dbReference type="GO" id="GO:0016020">
    <property type="term" value="C:membrane"/>
    <property type="evidence" value="ECO:0007669"/>
    <property type="project" value="TreeGrafter"/>
</dbReference>
<dbReference type="Gene3D" id="2.40.40.20">
    <property type="match status" value="1"/>
</dbReference>
<dbReference type="Pfam" id="PF00384">
    <property type="entry name" value="Molybdopterin"/>
    <property type="match status" value="1"/>
</dbReference>
<evidence type="ECO:0000259" key="11">
    <source>
        <dbReference type="PROSITE" id="PS51669"/>
    </source>
</evidence>
<dbReference type="SMART" id="SM00926">
    <property type="entry name" value="Molybdop_Fe4S4"/>
    <property type="match status" value="1"/>
</dbReference>
<evidence type="ECO:0000256" key="2">
    <source>
        <dbReference type="ARBA" id="ARBA00001966"/>
    </source>
</evidence>
<evidence type="ECO:0000256" key="10">
    <source>
        <dbReference type="ARBA" id="ARBA00023063"/>
    </source>
</evidence>
<evidence type="ECO:0000256" key="6">
    <source>
        <dbReference type="ARBA" id="ARBA00022723"/>
    </source>
</evidence>
<dbReference type="SUPFAM" id="SSF50692">
    <property type="entry name" value="ADC-like"/>
    <property type="match status" value="1"/>
</dbReference>
<evidence type="ECO:0000256" key="8">
    <source>
        <dbReference type="ARBA" id="ARBA00023004"/>
    </source>
</evidence>
<gene>
    <name evidence="12" type="ordered locus">Psta_4086</name>
</gene>
<dbReference type="GO" id="GO:0043546">
    <property type="term" value="F:molybdopterin cofactor binding"/>
    <property type="evidence" value="ECO:0007669"/>
    <property type="project" value="InterPro"/>
</dbReference>
<dbReference type="GO" id="GO:0016491">
    <property type="term" value="F:oxidoreductase activity"/>
    <property type="evidence" value="ECO:0007669"/>
    <property type="project" value="UniProtKB-KW"/>
</dbReference>
<dbReference type="Gene3D" id="3.40.50.740">
    <property type="match status" value="1"/>
</dbReference>
<evidence type="ECO:0000256" key="4">
    <source>
        <dbReference type="ARBA" id="ARBA00022485"/>
    </source>
</evidence>
<dbReference type="Pfam" id="PF04879">
    <property type="entry name" value="Molybdop_Fe4S4"/>
    <property type="match status" value="1"/>
</dbReference>
<dbReference type="STRING" id="530564.Psta_4086"/>
<feature type="domain" description="4Fe-4S Mo/W bis-MGD-type" evidence="11">
    <location>
        <begin position="56"/>
        <end position="112"/>
    </location>
</feature>
<dbReference type="GO" id="GO:0046872">
    <property type="term" value="F:metal ion binding"/>
    <property type="evidence" value="ECO:0007669"/>
    <property type="project" value="UniProtKB-KW"/>
</dbReference>
<dbReference type="KEGG" id="psl:Psta_4086"/>
<dbReference type="GO" id="GO:0042128">
    <property type="term" value="P:nitrate assimilation"/>
    <property type="evidence" value="ECO:0007669"/>
    <property type="project" value="UniProtKB-KW"/>
</dbReference>
<dbReference type="PROSITE" id="PS51669">
    <property type="entry name" value="4FE4S_MOW_BIS_MGD"/>
    <property type="match status" value="1"/>
</dbReference>
<dbReference type="CDD" id="cd02791">
    <property type="entry name" value="MopB_CT_Nitrate-R-NapA-like"/>
    <property type="match status" value="1"/>
</dbReference>
<proteinExistence type="inferred from homology"/>
<dbReference type="PANTHER" id="PTHR43105">
    <property type="entry name" value="RESPIRATORY NITRATE REDUCTASE"/>
    <property type="match status" value="1"/>
</dbReference>
<dbReference type="Proteomes" id="UP000001887">
    <property type="component" value="Chromosome"/>
</dbReference>
<comment type="cofactor">
    <cofactor evidence="1">
        <name>Mo-bis(molybdopterin guanine dinucleotide)</name>
        <dbReference type="ChEBI" id="CHEBI:60539"/>
    </cofactor>
</comment>
<keyword evidence="7" id="KW-0560">Oxidoreductase</keyword>
<dbReference type="SUPFAM" id="SSF53706">
    <property type="entry name" value="Formate dehydrogenase/DMSO reductase, domains 1-3"/>
    <property type="match status" value="1"/>
</dbReference>
<dbReference type="InterPro" id="IPR050123">
    <property type="entry name" value="Prok_molybdopt-oxidoreductase"/>
</dbReference>
<sequence>MIKLLPLLQMIHLDDAPRASHENSLLRTWDGPLTRELSLQNEQLGLPLLPQRLAPETTTTMVCGFCSTGCGLKIHLRDGEAINVSPDTSYPVNLGMACPKGWEGLAPLSAPDRATTPLFRDQSTGEFRPIDWHQAAEHFRNQFQSIQAKYGPESVAFLSTGQIATEEMFLLGAVAKFGFGFLHGDSNTRQCMATAATAYKQSLGFDAPPYTYSDFEESDLLVFVGANPCIAHPILWERVLANRRQAKIVVIDPRQSETAQAAHMHLAIRPKSDQTFFYGITRLLIERGWMDRDYIEQHTSGYAEFQAFLEAFTLERLQLETGLTLSQIEGFARLVHQSERTSFWWTMGVNQSYQGVRTAQSIINLALVTGNFGRPGTGANSITGQCNAMGSRLFSNTSALAGGRDFTREDHRHEVAKILGIDAARIPSSSGMAYDEILDAVRAGKIRGLWIIATNTAHSWIEQAETRQALAQLDFLVVQDIYTTTETAQLAHLILPAAPWGEKEGTFINSERRVGRIKRVQRSPGSALADFSIFRLLAKYWGGLEQFEELDSPAKVFAVLQELSRGRPCDITGIRGYQHLDEAGGIQWPWTESDAAAASRFSERPMPIGSQQRRLFSEGKFFHPDGRAKLLFDAPRPMPEQPNAEFPLLLLTGRGSVAQWHTQTRTSKSAVLRKLYPADLYIEIHPEDAERLGITHACAVRVRSRRATIVARTCVVTTVAPGTIFAPMHYAAVNQLTLAHYDPHSRQPSYKDCAVRVDRMGEGL</sequence>
<dbReference type="InterPro" id="IPR009010">
    <property type="entry name" value="Asp_de-COase-like_dom_sf"/>
</dbReference>
<dbReference type="eggNOG" id="COG0243">
    <property type="taxonomic scope" value="Bacteria"/>
</dbReference>
<keyword evidence="13" id="KW-1185">Reference proteome</keyword>
<evidence type="ECO:0000313" key="12">
    <source>
        <dbReference type="EMBL" id="ADB18736.1"/>
    </source>
</evidence>
<keyword evidence="10" id="KW-0534">Nitrate assimilation</keyword>
<dbReference type="GO" id="GO:0045333">
    <property type="term" value="P:cellular respiration"/>
    <property type="evidence" value="ECO:0007669"/>
    <property type="project" value="UniProtKB-ARBA"/>
</dbReference>
<evidence type="ECO:0000256" key="5">
    <source>
        <dbReference type="ARBA" id="ARBA00022505"/>
    </source>
</evidence>
<dbReference type="Pfam" id="PF01568">
    <property type="entry name" value="Molydop_binding"/>
    <property type="match status" value="1"/>
</dbReference>
<organism evidence="12 13">
    <name type="scientific">Pirellula staleyi (strain ATCC 27377 / DSM 6068 / ICPB 4128)</name>
    <name type="common">Pirella staleyi</name>
    <dbReference type="NCBI Taxonomy" id="530564"/>
    <lineage>
        <taxon>Bacteria</taxon>
        <taxon>Pseudomonadati</taxon>
        <taxon>Planctomycetota</taxon>
        <taxon>Planctomycetia</taxon>
        <taxon>Pirellulales</taxon>
        <taxon>Pirellulaceae</taxon>
        <taxon>Pirellula</taxon>
    </lineage>
</organism>
<dbReference type="CDD" id="cd02754">
    <property type="entry name" value="MopB_Nitrate-R-NapA-like"/>
    <property type="match status" value="1"/>
</dbReference>
<keyword evidence="8" id="KW-0408">Iron</keyword>
<dbReference type="PANTHER" id="PTHR43105:SF10">
    <property type="entry name" value="NADH-QUINONE OXIDOREDUCTASE SUBUNIT G"/>
    <property type="match status" value="1"/>
</dbReference>
<evidence type="ECO:0000256" key="1">
    <source>
        <dbReference type="ARBA" id="ARBA00001942"/>
    </source>
</evidence>
<evidence type="ECO:0000313" key="13">
    <source>
        <dbReference type="Proteomes" id="UP000001887"/>
    </source>
</evidence>
<comment type="similarity">
    <text evidence="3">Belongs to the prokaryotic molybdopterin-containing oxidoreductase family. NasA/NapA/NarB subfamily.</text>
</comment>
<dbReference type="AlphaFoldDB" id="D2R303"/>
<keyword evidence="4" id="KW-0004">4Fe-4S</keyword>
<reference evidence="12 13" key="1">
    <citation type="journal article" date="2009" name="Stand. Genomic Sci.">
        <title>Complete genome sequence of Pirellula staleyi type strain (ATCC 27377).</title>
        <authorList>
            <person name="Clum A."/>
            <person name="Tindall B.J."/>
            <person name="Sikorski J."/>
            <person name="Ivanova N."/>
            <person name="Mavrommatis K."/>
            <person name="Lucas S."/>
            <person name="Glavina del Rio T."/>
            <person name="Nolan M."/>
            <person name="Chen F."/>
            <person name="Tice H."/>
            <person name="Pitluck S."/>
            <person name="Cheng J.F."/>
            <person name="Chertkov O."/>
            <person name="Brettin T."/>
            <person name="Han C."/>
            <person name="Detter J.C."/>
            <person name="Kuske C."/>
            <person name="Bruce D."/>
            <person name="Goodwin L."/>
            <person name="Ovchinikova G."/>
            <person name="Pati A."/>
            <person name="Mikhailova N."/>
            <person name="Chen A."/>
            <person name="Palaniappan K."/>
            <person name="Land M."/>
            <person name="Hauser L."/>
            <person name="Chang Y.J."/>
            <person name="Jeffries C.D."/>
            <person name="Chain P."/>
            <person name="Rohde M."/>
            <person name="Goker M."/>
            <person name="Bristow J."/>
            <person name="Eisen J.A."/>
            <person name="Markowitz V."/>
            <person name="Hugenholtz P."/>
            <person name="Kyrpides N.C."/>
            <person name="Klenk H.P."/>
            <person name="Lapidus A."/>
        </authorList>
    </citation>
    <scope>NUCLEOTIDE SEQUENCE [LARGE SCALE GENOMIC DNA]</scope>
    <source>
        <strain evidence="13">ATCC 27377 / DSM 6068 / ICPB 4128</strain>
    </source>
</reference>
<evidence type="ECO:0000256" key="3">
    <source>
        <dbReference type="ARBA" id="ARBA00008747"/>
    </source>
</evidence>
<evidence type="ECO:0000256" key="9">
    <source>
        <dbReference type="ARBA" id="ARBA00023014"/>
    </source>
</evidence>
<keyword evidence="9" id="KW-0411">Iron-sulfur</keyword>
<keyword evidence="6" id="KW-0479">Metal-binding</keyword>
<dbReference type="InterPro" id="IPR006657">
    <property type="entry name" value="MoPterin_dinucl-bd_dom"/>
</dbReference>
<dbReference type="PIRSF" id="PIRSF000144">
    <property type="entry name" value="CbbBc"/>
    <property type="match status" value="1"/>
</dbReference>
<dbReference type="Gene3D" id="2.20.25.90">
    <property type="entry name" value="ADC-like domains"/>
    <property type="match status" value="1"/>
</dbReference>
<protein>
    <submittedName>
        <fullName evidence="12">Molybdopterin oxidoreductase</fullName>
    </submittedName>
</protein>
<evidence type="ECO:0000256" key="7">
    <source>
        <dbReference type="ARBA" id="ARBA00023002"/>
    </source>
</evidence>
<name>D2R303_PIRSD</name>
<dbReference type="HOGENOM" id="CLU_000422_13_4_0"/>
<comment type="cofactor">
    <cofactor evidence="2">
        <name>[4Fe-4S] cluster</name>
        <dbReference type="ChEBI" id="CHEBI:49883"/>
    </cofactor>
</comment>
<dbReference type="InterPro" id="IPR041957">
    <property type="entry name" value="CT_Nitrate-R-NapA-like"/>
</dbReference>
<accession>D2R303</accession>
<dbReference type="InterPro" id="IPR006963">
    <property type="entry name" value="Mopterin_OxRdtase_4Fe-4S_dom"/>
</dbReference>